<reference evidence="2 3" key="1">
    <citation type="submission" date="2016-06" db="EMBL/GenBank/DDBJ databases">
        <title>Complete genome sequence of a saline-alkali tolerant type strain Dietzia timorensis ID05-A0528T.</title>
        <authorList>
            <person name="Wu X."/>
        </authorList>
    </citation>
    <scope>NUCLEOTIDE SEQUENCE [LARGE SCALE GENOMIC DNA]</scope>
    <source>
        <strain evidence="2 3">ID05-A0528</strain>
    </source>
</reference>
<dbReference type="GO" id="GO:0008757">
    <property type="term" value="F:S-adenosylmethionine-dependent methyltransferase activity"/>
    <property type="evidence" value="ECO:0007669"/>
    <property type="project" value="InterPro"/>
</dbReference>
<evidence type="ECO:0000259" key="1">
    <source>
        <dbReference type="Pfam" id="PF08241"/>
    </source>
</evidence>
<evidence type="ECO:0000313" key="2">
    <source>
        <dbReference type="EMBL" id="ANI91881.1"/>
    </source>
</evidence>
<proteinExistence type="predicted"/>
<dbReference type="SUPFAM" id="SSF53335">
    <property type="entry name" value="S-adenosyl-L-methionine-dependent methyltransferases"/>
    <property type="match status" value="1"/>
</dbReference>
<feature type="domain" description="Methyltransferase type 11" evidence="1">
    <location>
        <begin position="51"/>
        <end position="146"/>
    </location>
</feature>
<dbReference type="GO" id="GO:0032259">
    <property type="term" value="P:methylation"/>
    <property type="evidence" value="ECO:0007669"/>
    <property type="project" value="UniProtKB-KW"/>
</dbReference>
<dbReference type="InterPro" id="IPR029063">
    <property type="entry name" value="SAM-dependent_MTases_sf"/>
</dbReference>
<keyword evidence="2" id="KW-0489">Methyltransferase</keyword>
<organism evidence="2 3">
    <name type="scientific">Dietzia timorensis</name>
    <dbReference type="NCBI Taxonomy" id="499555"/>
    <lineage>
        <taxon>Bacteria</taxon>
        <taxon>Bacillati</taxon>
        <taxon>Actinomycetota</taxon>
        <taxon>Actinomycetes</taxon>
        <taxon>Mycobacteriales</taxon>
        <taxon>Dietziaceae</taxon>
        <taxon>Dietzia</taxon>
    </lineage>
</organism>
<dbReference type="EMBL" id="CP015961">
    <property type="protein sequence ID" value="ANI91881.1"/>
    <property type="molecule type" value="Genomic_DNA"/>
</dbReference>
<dbReference type="CDD" id="cd02440">
    <property type="entry name" value="AdoMet_MTases"/>
    <property type="match status" value="1"/>
</dbReference>
<dbReference type="InterPro" id="IPR013216">
    <property type="entry name" value="Methyltransf_11"/>
</dbReference>
<dbReference type="Proteomes" id="UP000186104">
    <property type="component" value="Chromosome"/>
</dbReference>
<protein>
    <submittedName>
        <fullName evidence="2">Methyltransferase-like protein 7B</fullName>
    </submittedName>
</protein>
<dbReference type="AlphaFoldDB" id="A0A173LK78"/>
<dbReference type="Gene3D" id="3.40.50.150">
    <property type="entry name" value="Vaccinia Virus protein VP39"/>
    <property type="match status" value="1"/>
</dbReference>
<evidence type="ECO:0000313" key="3">
    <source>
        <dbReference type="Proteomes" id="UP000186104"/>
    </source>
</evidence>
<dbReference type="PANTHER" id="PTHR45036:SF1">
    <property type="entry name" value="METHYLTRANSFERASE LIKE 7A"/>
    <property type="match status" value="1"/>
</dbReference>
<dbReference type="RefSeq" id="WP_075844865.1">
    <property type="nucleotide sequence ID" value="NZ_CP015961.1"/>
</dbReference>
<keyword evidence="3" id="KW-1185">Reference proteome</keyword>
<gene>
    <name evidence="2" type="ORF">BJL86_1090</name>
</gene>
<dbReference type="Pfam" id="PF08241">
    <property type="entry name" value="Methyltransf_11"/>
    <property type="match status" value="1"/>
</dbReference>
<dbReference type="STRING" id="499555.BJL86_1090"/>
<sequence>MSPDETLAPIREDEHSRRFARAYDSANARSERKLENVRSSLLRHASGTVIEIGPGTGTNLSFYTGVEHVTLVEPYQAMRKILSGRVYTAQHPGLFSIVDGRAEAIPAASHTIDTVVSTLVLCSVPELDRTLTEIRRVLKPEGNLVFLEHHVGVGLRSRAQHILTPLMRKYAANCHLDRNTPQAISDAGFCVQRMITIPTDLSLRVLPNWPLTAGIATPS</sequence>
<dbReference type="PANTHER" id="PTHR45036">
    <property type="entry name" value="METHYLTRANSFERASE LIKE 7B"/>
    <property type="match status" value="1"/>
</dbReference>
<dbReference type="KEGG" id="dtm:BJL86_1090"/>
<name>A0A173LK78_9ACTN</name>
<dbReference type="InterPro" id="IPR052356">
    <property type="entry name" value="Thiol_S-MT"/>
</dbReference>
<accession>A0A173LK78</accession>
<dbReference type="OrthoDB" id="65624at2"/>
<keyword evidence="2" id="KW-0808">Transferase</keyword>